<feature type="region of interest" description="Disordered" evidence="8">
    <location>
        <begin position="162"/>
        <end position="190"/>
    </location>
</feature>
<dbReference type="Proteomes" id="UP000559027">
    <property type="component" value="Unassembled WGS sequence"/>
</dbReference>
<comment type="similarity">
    <text evidence="3">Belongs to the INCENP family.</text>
</comment>
<feature type="compositionally biased region" description="Basic and acidic residues" evidence="8">
    <location>
        <begin position="818"/>
        <end position="878"/>
    </location>
</feature>
<feature type="domain" description="Inner centromere protein ARK-binding" evidence="9">
    <location>
        <begin position="1019"/>
        <end position="1074"/>
    </location>
</feature>
<evidence type="ECO:0000256" key="6">
    <source>
        <dbReference type="ARBA" id="ARBA00023212"/>
    </source>
</evidence>
<dbReference type="PANTHER" id="PTHR13142:SF1">
    <property type="entry name" value="INNER CENTROMERE PROTEIN"/>
    <property type="match status" value="1"/>
</dbReference>
<feature type="region of interest" description="Disordered" evidence="8">
    <location>
        <begin position="473"/>
        <end position="526"/>
    </location>
</feature>
<reference evidence="10 11" key="1">
    <citation type="journal article" date="2020" name="ISME J.">
        <title>Uncovering the hidden diversity of litter-decomposition mechanisms in mushroom-forming fungi.</title>
        <authorList>
            <person name="Floudas D."/>
            <person name="Bentzer J."/>
            <person name="Ahren D."/>
            <person name="Johansson T."/>
            <person name="Persson P."/>
            <person name="Tunlid A."/>
        </authorList>
    </citation>
    <scope>NUCLEOTIDE SEQUENCE [LARGE SCALE GENOMIC DNA]</scope>
    <source>
        <strain evidence="10 11">CBS 146.42</strain>
    </source>
</reference>
<evidence type="ECO:0000256" key="3">
    <source>
        <dbReference type="ARBA" id="ARBA00010042"/>
    </source>
</evidence>
<evidence type="ECO:0000313" key="11">
    <source>
        <dbReference type="Proteomes" id="UP000559027"/>
    </source>
</evidence>
<evidence type="ECO:0000256" key="1">
    <source>
        <dbReference type="ARBA" id="ARBA00004123"/>
    </source>
</evidence>
<dbReference type="GO" id="GO:0007059">
    <property type="term" value="P:chromosome segregation"/>
    <property type="evidence" value="ECO:0007669"/>
    <property type="project" value="UniProtKB-KW"/>
</dbReference>
<feature type="region of interest" description="Disordered" evidence="8">
    <location>
        <begin position="111"/>
        <end position="145"/>
    </location>
</feature>
<dbReference type="Pfam" id="PF03941">
    <property type="entry name" value="INCENP_ARK-bind"/>
    <property type="match status" value="1"/>
</dbReference>
<keyword evidence="7" id="KW-0539">Nucleus</keyword>
<dbReference type="EMBL" id="JAACJO010000007">
    <property type="protein sequence ID" value="KAF5355933.1"/>
    <property type="molecule type" value="Genomic_DNA"/>
</dbReference>
<evidence type="ECO:0000256" key="8">
    <source>
        <dbReference type="SAM" id="MobiDB-lite"/>
    </source>
</evidence>
<feature type="compositionally biased region" description="Polar residues" evidence="8">
    <location>
        <begin position="679"/>
        <end position="691"/>
    </location>
</feature>
<dbReference type="GO" id="GO:0005634">
    <property type="term" value="C:nucleus"/>
    <property type="evidence" value="ECO:0007669"/>
    <property type="project" value="UniProtKB-SubCell"/>
</dbReference>
<evidence type="ECO:0000313" key="10">
    <source>
        <dbReference type="EMBL" id="KAF5355933.1"/>
    </source>
</evidence>
<comment type="caution">
    <text evidence="10">The sequence shown here is derived from an EMBL/GenBank/DDBJ whole genome shotgun (WGS) entry which is preliminary data.</text>
</comment>
<evidence type="ECO:0000256" key="2">
    <source>
        <dbReference type="ARBA" id="ARBA00004186"/>
    </source>
</evidence>
<evidence type="ECO:0000256" key="5">
    <source>
        <dbReference type="ARBA" id="ARBA00022829"/>
    </source>
</evidence>
<feature type="region of interest" description="Disordered" evidence="8">
    <location>
        <begin position="331"/>
        <end position="386"/>
    </location>
</feature>
<protein>
    <recommendedName>
        <fullName evidence="9">Inner centromere protein ARK-binding domain-containing protein</fullName>
    </recommendedName>
</protein>
<comment type="subcellular location">
    <subcellularLocation>
        <location evidence="2">Cytoplasm</location>
        <location evidence="2">Cytoskeleton</location>
        <location evidence="2">Spindle</location>
    </subcellularLocation>
    <subcellularLocation>
        <location evidence="1">Nucleus</location>
    </subcellularLocation>
</comment>
<sequence length="1111" mass="120787">MAQTSLLGWANSIRITMANDPGRKLFQEQVQAHGFSFLDDYLEDILSGAKQDPLIELVKTPGRKKAISRKPKLASKLTQVVALSLEVEGSDGMGESVAPSNQFTQALLGVKGRNSEKEPSESVTVSIRSEEKITSNASSTHTPPLELSVINEDDEGMERSITSIQPANPPRSETGGQGMAMPPQAPPQGVRLPVAHSIPLDSMRQSLNSSPMEVVCPTLEPPHETKEAAVIDITIPLHDSETKPSSPGLSARKSVLTTLPTLPEPIPLRKSMRSIKDTPMGGALIGTATPGNTAIGKRTSWLMKAREAKAMEGIPRKPVIIDLSTASHTLAGAKRKSEEVIDPTGNGQNERNPKVSKQRKDETAPTKSASPSIPKSNPELTEENLPLPNQEGMLNLLKKKAQGFEARNDKLSDKVLRDAAAALAEARAQAEVRIAERNHQEVAPTTNSTPDVVVGMLVDQVPAEGERRFSISDLFPSDGKIKDKSKAPRGLPKLVAPPPAPDYNKISSSNNESTSTTPPHSPPAGVAMTVKAVPVFNKPPPVFVPPLSNPRPLPTPPALKETTFSFIPPSGAFTKPAPISLGISPQFGSPLSDKPRANALSAQSTLETVQSDDIFDDRGNTEAWVPSTQDTEYSSAFGTQPAVSGQPGALDEDDSWPIDEKLSHGGHWPFGGQSKEDSMTWSTLPSQSQRVDTGPVSRGGKNQDDDQASKAQPEPISGGLDGDDMEIENEDFNTGVEEINTDHELEDLILSGTRATAASIELEDNESQASLVSSASSQSQVGFFGQASKFLSSALGTSKKGKPEVKKVIQMAAVAAKKQQEEDDKRAARLKEMENRRQLAMQRKAEEEKARQQEQERKVKEEVERRKREREELVEKKPLKPFVASASSKKDEEAAKKRKVDHDKAEKKPDPKKHTPLNKTGFKPTSKQVSALSSSAVYNTSQSSQSTIPATAIKVNEKTSKVPTAIPTKGKSKQKLLHQGEDDHTQPSQIIQTQMAARAKAAMQTEARVPSESIELPEVNSEYSDSEDEDRPRTFNPPDWAQSPELRQALQAQSTINPDDIFGAIRPLRMEEMFKARTSRFRARTSSANWSGTDRLTVEEEREYARRMGFK</sequence>
<keyword evidence="11" id="KW-1185">Reference proteome</keyword>
<feature type="compositionally biased region" description="Polar residues" evidence="8">
    <location>
        <begin position="626"/>
        <end position="643"/>
    </location>
</feature>
<name>A0A8H5G0T7_9AGAR</name>
<feature type="region of interest" description="Disordered" evidence="8">
    <location>
        <begin position="610"/>
        <end position="734"/>
    </location>
</feature>
<evidence type="ECO:0000259" key="9">
    <source>
        <dbReference type="Pfam" id="PF03941"/>
    </source>
</evidence>
<evidence type="ECO:0000256" key="7">
    <source>
        <dbReference type="ARBA" id="ARBA00023242"/>
    </source>
</evidence>
<proteinExistence type="inferred from homology"/>
<gene>
    <name evidence="10" type="ORF">D9756_003757</name>
</gene>
<feature type="compositionally biased region" description="Basic and acidic residues" evidence="8">
    <location>
        <begin position="888"/>
        <end position="913"/>
    </location>
</feature>
<dbReference type="PANTHER" id="PTHR13142">
    <property type="entry name" value="INNER CENTROMERE PROTEIN"/>
    <property type="match status" value="1"/>
</dbReference>
<feature type="compositionally biased region" description="Acidic residues" evidence="8">
    <location>
        <begin position="721"/>
        <end position="731"/>
    </location>
</feature>
<organism evidence="10 11">
    <name type="scientific">Leucocoprinus leucothites</name>
    <dbReference type="NCBI Taxonomy" id="201217"/>
    <lineage>
        <taxon>Eukaryota</taxon>
        <taxon>Fungi</taxon>
        <taxon>Dikarya</taxon>
        <taxon>Basidiomycota</taxon>
        <taxon>Agaricomycotina</taxon>
        <taxon>Agaricomycetes</taxon>
        <taxon>Agaricomycetidae</taxon>
        <taxon>Agaricales</taxon>
        <taxon>Agaricineae</taxon>
        <taxon>Agaricaceae</taxon>
        <taxon>Leucocoprinus</taxon>
    </lineage>
</organism>
<dbReference type="InterPro" id="IPR005635">
    <property type="entry name" value="Inner_centromere_prot_ARK-bd"/>
</dbReference>
<dbReference type="GO" id="GO:0005819">
    <property type="term" value="C:spindle"/>
    <property type="evidence" value="ECO:0007669"/>
    <property type="project" value="UniProtKB-SubCell"/>
</dbReference>
<feature type="compositionally biased region" description="Polar residues" evidence="8">
    <location>
        <begin position="923"/>
        <end position="949"/>
    </location>
</feature>
<accession>A0A8H5G0T7</accession>
<feature type="compositionally biased region" description="Polar residues" evidence="8">
    <location>
        <begin position="986"/>
        <end position="995"/>
    </location>
</feature>
<feature type="compositionally biased region" description="Polar residues" evidence="8">
    <location>
        <begin position="365"/>
        <end position="379"/>
    </location>
</feature>
<evidence type="ECO:0000256" key="4">
    <source>
        <dbReference type="ARBA" id="ARBA00022490"/>
    </source>
</evidence>
<feature type="region of interest" description="Disordered" evidence="8">
    <location>
        <begin position="815"/>
        <end position="1042"/>
    </location>
</feature>
<keyword evidence="5" id="KW-0159">Chromosome partition</keyword>
<dbReference type="Gene3D" id="6.10.250.2990">
    <property type="match status" value="1"/>
</dbReference>
<dbReference type="OrthoDB" id="6123at2759"/>
<feature type="compositionally biased region" description="Low complexity" evidence="8">
    <location>
        <begin position="507"/>
        <end position="518"/>
    </location>
</feature>
<dbReference type="AlphaFoldDB" id="A0A8H5G0T7"/>
<keyword evidence="6" id="KW-0206">Cytoskeleton</keyword>
<keyword evidence="4" id="KW-0963">Cytoplasm</keyword>